<organism evidence="4 5">
    <name type="scientific">Pseudonocardia zijingensis</name>
    <dbReference type="NCBI Taxonomy" id="153376"/>
    <lineage>
        <taxon>Bacteria</taxon>
        <taxon>Bacillati</taxon>
        <taxon>Actinomycetota</taxon>
        <taxon>Actinomycetes</taxon>
        <taxon>Pseudonocardiales</taxon>
        <taxon>Pseudonocardiaceae</taxon>
        <taxon>Pseudonocardia</taxon>
    </lineage>
</organism>
<dbReference type="InterPro" id="IPR005025">
    <property type="entry name" value="FMN_Rdtase-like_dom"/>
</dbReference>
<dbReference type="RefSeq" id="WP_343945101.1">
    <property type="nucleotide sequence ID" value="NZ_BAAAHP010000194.1"/>
</dbReference>
<dbReference type="InterPro" id="IPR051796">
    <property type="entry name" value="ISF_SsuE-like"/>
</dbReference>
<evidence type="ECO:0000259" key="3">
    <source>
        <dbReference type="Pfam" id="PF03358"/>
    </source>
</evidence>
<feature type="domain" description="NADPH-dependent FMN reductase-like" evidence="3">
    <location>
        <begin position="1"/>
        <end position="165"/>
    </location>
</feature>
<dbReference type="Proteomes" id="UP001499967">
    <property type="component" value="Unassembled WGS sequence"/>
</dbReference>
<comment type="caution">
    <text evidence="4">The sequence shown here is derived from an EMBL/GenBank/DDBJ whole genome shotgun (WGS) entry which is preliminary data.</text>
</comment>
<dbReference type="SUPFAM" id="SSF52218">
    <property type="entry name" value="Flavoproteins"/>
    <property type="match status" value="1"/>
</dbReference>
<dbReference type="Pfam" id="PF03358">
    <property type="entry name" value="FMN_red"/>
    <property type="match status" value="1"/>
</dbReference>
<dbReference type="EMBL" id="BAAAHP010000194">
    <property type="protein sequence ID" value="GAA0898362.1"/>
    <property type="molecule type" value="Genomic_DNA"/>
</dbReference>
<evidence type="ECO:0000313" key="5">
    <source>
        <dbReference type="Proteomes" id="UP001499967"/>
    </source>
</evidence>
<dbReference type="PANTHER" id="PTHR43278">
    <property type="entry name" value="NAD(P)H-DEPENDENT FMN-CONTAINING OXIDOREDUCTASE YWQN-RELATED"/>
    <property type="match status" value="1"/>
</dbReference>
<sequence length="219" mass="23966">MRVLALSSSPRKDGNSRLLAQAVLDGAASRGHEVEIVDLCDVVKAPLGDCRTCRRSDGRCSIDDGYEDLLLHRVLSADALVMATPLYWYGISGQLKIFIDRIFCHAKAGFPAHEDVKRRIMNKRLAVVITAEETYPGATLGVSAQMQELARYLRHDLVGIVRGVANSRGEVTRDPAGPVAQAFGLGVRLFDLSVTDYRMDSIRDGVIWPAEPDTLSNSV</sequence>
<evidence type="ECO:0000313" key="4">
    <source>
        <dbReference type="EMBL" id="GAA0898362.1"/>
    </source>
</evidence>
<gene>
    <name evidence="4" type="ORF">GCM10009559_60660</name>
</gene>
<keyword evidence="1" id="KW-0285">Flavoprotein</keyword>
<name>A0ABN1N9C9_9PSEU</name>
<keyword evidence="5" id="KW-1185">Reference proteome</keyword>
<accession>A0ABN1N9C9</accession>
<protein>
    <submittedName>
        <fullName evidence="4">Flavodoxin family protein</fullName>
    </submittedName>
</protein>
<dbReference type="PANTHER" id="PTHR43278:SF4">
    <property type="entry name" value="NAD(P)H-DEPENDENT FMN-CONTAINING OXIDOREDUCTASE YWQN-RELATED"/>
    <property type="match status" value="1"/>
</dbReference>
<evidence type="ECO:0000256" key="1">
    <source>
        <dbReference type="ARBA" id="ARBA00022630"/>
    </source>
</evidence>
<dbReference type="Gene3D" id="3.40.50.360">
    <property type="match status" value="1"/>
</dbReference>
<proteinExistence type="predicted"/>
<keyword evidence="2" id="KW-0288">FMN</keyword>
<dbReference type="InterPro" id="IPR029039">
    <property type="entry name" value="Flavoprotein-like_sf"/>
</dbReference>
<evidence type="ECO:0000256" key="2">
    <source>
        <dbReference type="ARBA" id="ARBA00022643"/>
    </source>
</evidence>
<reference evidence="4 5" key="1">
    <citation type="journal article" date="2019" name="Int. J. Syst. Evol. Microbiol.">
        <title>The Global Catalogue of Microorganisms (GCM) 10K type strain sequencing project: providing services to taxonomists for standard genome sequencing and annotation.</title>
        <authorList>
            <consortium name="The Broad Institute Genomics Platform"/>
            <consortium name="The Broad Institute Genome Sequencing Center for Infectious Disease"/>
            <person name="Wu L."/>
            <person name="Ma J."/>
        </authorList>
    </citation>
    <scope>NUCLEOTIDE SEQUENCE [LARGE SCALE GENOMIC DNA]</scope>
    <source>
        <strain evidence="4 5">JCM 11117</strain>
    </source>
</reference>